<keyword evidence="3" id="KW-1185">Reference proteome</keyword>
<evidence type="ECO:0000313" key="2">
    <source>
        <dbReference type="EMBL" id="AYK15802.1"/>
    </source>
</evidence>
<dbReference type="AlphaFoldDB" id="A0A660HU69"/>
<dbReference type="GeneID" id="53688832"/>
<accession>A0A660HU69</accession>
<feature type="transmembrane region" description="Helical" evidence="1">
    <location>
        <begin position="139"/>
        <end position="156"/>
    </location>
</feature>
<dbReference type="OrthoDB" id="124447at2157"/>
<organism evidence="2 3">
    <name type="scientific">Methanosarcina flavescens</name>
    <dbReference type="NCBI Taxonomy" id="1715806"/>
    <lineage>
        <taxon>Archaea</taxon>
        <taxon>Methanobacteriati</taxon>
        <taxon>Methanobacteriota</taxon>
        <taxon>Stenosarchaea group</taxon>
        <taxon>Methanomicrobia</taxon>
        <taxon>Methanosarcinales</taxon>
        <taxon>Methanosarcinaceae</taxon>
        <taxon>Methanosarcina</taxon>
    </lineage>
</organism>
<dbReference type="PANTHER" id="PTHR40031:SF1">
    <property type="entry name" value="MEMBRANE-BOUND METAL-DEPENDENT HYDROLASE"/>
    <property type="match status" value="1"/>
</dbReference>
<dbReference type="GO" id="GO:0016787">
    <property type="term" value="F:hydrolase activity"/>
    <property type="evidence" value="ECO:0007669"/>
    <property type="project" value="UniProtKB-KW"/>
</dbReference>
<dbReference type="RefSeq" id="WP_054297653.1">
    <property type="nucleotide sequence ID" value="NZ_CP032683.1"/>
</dbReference>
<gene>
    <name evidence="2" type="ORF">AOB57_011925</name>
</gene>
<keyword evidence="1" id="KW-1133">Transmembrane helix</keyword>
<dbReference type="EMBL" id="CP032683">
    <property type="protein sequence ID" value="AYK15802.1"/>
    <property type="molecule type" value="Genomic_DNA"/>
</dbReference>
<proteinExistence type="predicted"/>
<dbReference type="InterPro" id="IPR053170">
    <property type="entry name" value="Transcription_regulator"/>
</dbReference>
<evidence type="ECO:0000256" key="1">
    <source>
        <dbReference type="SAM" id="Phobius"/>
    </source>
</evidence>
<reference evidence="2 3" key="1">
    <citation type="journal article" date="2016" name="Int. J. Syst. Evol. Microbiol.">
        <title>Methanosarcina flavescens sp. nov., a methanogenic archaeon isolated from a full-scale anaerobic digester.</title>
        <authorList>
            <person name="Kern T."/>
            <person name="Fischer M.A."/>
            <person name="Deppenmeier U."/>
            <person name="Schmitz R.A."/>
            <person name="Rother M."/>
        </authorList>
    </citation>
    <scope>NUCLEOTIDE SEQUENCE [LARGE SCALE GENOMIC DNA]</scope>
    <source>
        <strain evidence="2 3">E03.2</strain>
    </source>
</reference>
<feature type="transmembrane region" description="Helical" evidence="1">
    <location>
        <begin position="29"/>
        <end position="48"/>
    </location>
</feature>
<sequence>MVNVISHMGVGLLIGLALGLKGDKLRAVVLLSVLPDLDYILYSTFVFTEISLSPETRNQLFYLIGHREFMHSVLFIVLVTLFIWFKTKDWLFTVGGLQSLFFHSYLDYVTSWKMRPLYPFSTDTSIMGAVYFFDPLLNLLPLLPPFIVIMGSLSHGKKINGKIKGLCTLISNIDDKLYASLILLLLFWLTFMPISKALLINHISWTEEAEISYQSTYPESVDRFLTAYSYNSTHYKVLKVGYLSGVEESFYVEKVSVEGNISDSEDYIKRAENLYRGGVTEEIDYPVYSVSEDNDTVTVTLSDARNPYLEELAYFKSFYRFVFDRNNTEYEVYAGMHGGREERLGRNWYG</sequence>
<dbReference type="PANTHER" id="PTHR40031">
    <property type="entry name" value="HYPOTHETICAL MEMBRANE SPANNING PROTEIN"/>
    <property type="match status" value="1"/>
</dbReference>
<dbReference type="Pfam" id="PF04307">
    <property type="entry name" value="YdjM"/>
    <property type="match status" value="1"/>
</dbReference>
<feature type="transmembrane region" description="Helical" evidence="1">
    <location>
        <begin position="60"/>
        <end position="84"/>
    </location>
</feature>
<dbReference type="KEGG" id="mfz:AOB57_011925"/>
<feature type="transmembrane region" description="Helical" evidence="1">
    <location>
        <begin position="177"/>
        <end position="194"/>
    </location>
</feature>
<protein>
    <submittedName>
        <fullName evidence="2">Metal-dependent hydrolase</fullName>
    </submittedName>
</protein>
<feature type="transmembrane region" description="Helical" evidence="1">
    <location>
        <begin position="90"/>
        <end position="109"/>
    </location>
</feature>
<keyword evidence="2" id="KW-0378">Hydrolase</keyword>
<dbReference type="InterPro" id="IPR007404">
    <property type="entry name" value="YdjM-like"/>
</dbReference>
<keyword evidence="1" id="KW-0472">Membrane</keyword>
<keyword evidence="1" id="KW-0812">Transmembrane</keyword>
<dbReference type="Proteomes" id="UP000053087">
    <property type="component" value="Chromosome"/>
</dbReference>
<evidence type="ECO:0000313" key="3">
    <source>
        <dbReference type="Proteomes" id="UP000053087"/>
    </source>
</evidence>
<name>A0A660HU69_9EURY</name>